<keyword evidence="3" id="KW-0812">Transmembrane</keyword>
<feature type="transmembrane region" description="Helical" evidence="3">
    <location>
        <begin position="85"/>
        <end position="104"/>
    </location>
</feature>
<gene>
    <name evidence="4" type="ORF">MNBD_PLANCTO02-3273</name>
</gene>
<keyword evidence="3" id="KW-0472">Membrane</keyword>
<feature type="transmembrane region" description="Helical" evidence="3">
    <location>
        <begin position="12"/>
        <end position="36"/>
    </location>
</feature>
<dbReference type="PROSITE" id="PS00196">
    <property type="entry name" value="COPPER_BLUE"/>
    <property type="match status" value="1"/>
</dbReference>
<proteinExistence type="predicted"/>
<dbReference type="InterPro" id="IPR028871">
    <property type="entry name" value="BlueCu_1_BS"/>
</dbReference>
<dbReference type="GO" id="GO:0046872">
    <property type="term" value="F:metal ion binding"/>
    <property type="evidence" value="ECO:0007669"/>
    <property type="project" value="UniProtKB-KW"/>
</dbReference>
<dbReference type="EMBL" id="UOGL01000169">
    <property type="protein sequence ID" value="VAX38221.1"/>
    <property type="molecule type" value="Genomic_DNA"/>
</dbReference>
<sequence length="156" mass="17394">MEILIEVLSRWIHIGTVIVLVGGSVFMRFVMLPAAAELPEEEHNALRGRIINRWKKFVHTGVLLIMISGMYNFMCAIPHHRGQTLYASLIGIKIILAFVVFFLASALVGRSPKFEKMRKNPKKWLAVIITLAAIIVGISGYAKVALKPTSSSNEIH</sequence>
<evidence type="ECO:0000256" key="2">
    <source>
        <dbReference type="ARBA" id="ARBA00023008"/>
    </source>
</evidence>
<keyword evidence="3" id="KW-1133">Transmembrane helix</keyword>
<evidence type="ECO:0000256" key="1">
    <source>
        <dbReference type="ARBA" id="ARBA00022723"/>
    </source>
</evidence>
<evidence type="ECO:0008006" key="5">
    <source>
        <dbReference type="Google" id="ProtNLM"/>
    </source>
</evidence>
<name>A0A3B1DH33_9ZZZZ</name>
<protein>
    <recommendedName>
        <fullName evidence="5">Copper resistance protein D domain-containing protein</fullName>
    </recommendedName>
</protein>
<keyword evidence="1" id="KW-0479">Metal-binding</keyword>
<keyword evidence="2" id="KW-0186">Copper</keyword>
<feature type="transmembrane region" description="Helical" evidence="3">
    <location>
        <begin position="57"/>
        <end position="79"/>
    </location>
</feature>
<accession>A0A3B1DH33</accession>
<feature type="transmembrane region" description="Helical" evidence="3">
    <location>
        <begin position="124"/>
        <end position="142"/>
    </location>
</feature>
<organism evidence="4">
    <name type="scientific">hydrothermal vent metagenome</name>
    <dbReference type="NCBI Taxonomy" id="652676"/>
    <lineage>
        <taxon>unclassified sequences</taxon>
        <taxon>metagenomes</taxon>
        <taxon>ecological metagenomes</taxon>
    </lineage>
</organism>
<evidence type="ECO:0000313" key="4">
    <source>
        <dbReference type="EMBL" id="VAX38221.1"/>
    </source>
</evidence>
<reference evidence="4" key="1">
    <citation type="submission" date="2018-06" db="EMBL/GenBank/DDBJ databases">
        <authorList>
            <person name="Zhirakovskaya E."/>
        </authorList>
    </citation>
    <scope>NUCLEOTIDE SEQUENCE</scope>
</reference>
<dbReference type="AlphaFoldDB" id="A0A3B1DH33"/>
<evidence type="ECO:0000256" key="3">
    <source>
        <dbReference type="SAM" id="Phobius"/>
    </source>
</evidence>